<keyword evidence="2" id="KW-1185">Reference proteome</keyword>
<organism evidence="1 2">
    <name type="scientific">Zophobas morio</name>
    <dbReference type="NCBI Taxonomy" id="2755281"/>
    <lineage>
        <taxon>Eukaryota</taxon>
        <taxon>Metazoa</taxon>
        <taxon>Ecdysozoa</taxon>
        <taxon>Arthropoda</taxon>
        <taxon>Hexapoda</taxon>
        <taxon>Insecta</taxon>
        <taxon>Pterygota</taxon>
        <taxon>Neoptera</taxon>
        <taxon>Endopterygota</taxon>
        <taxon>Coleoptera</taxon>
        <taxon>Polyphaga</taxon>
        <taxon>Cucujiformia</taxon>
        <taxon>Tenebrionidae</taxon>
        <taxon>Zophobas</taxon>
    </lineage>
</organism>
<comment type="caution">
    <text evidence="1">The sequence shown here is derived from an EMBL/GenBank/DDBJ whole genome shotgun (WGS) entry which is preliminary data.</text>
</comment>
<proteinExistence type="predicted"/>
<dbReference type="Proteomes" id="UP001168821">
    <property type="component" value="Unassembled WGS sequence"/>
</dbReference>
<dbReference type="EMBL" id="JALNTZ010000004">
    <property type="protein sequence ID" value="KAJ3653668.1"/>
    <property type="molecule type" value="Genomic_DNA"/>
</dbReference>
<dbReference type="AlphaFoldDB" id="A0AA38I9U6"/>
<name>A0AA38I9U6_9CUCU</name>
<protein>
    <submittedName>
        <fullName evidence="1">Uncharacterized protein</fullName>
    </submittedName>
</protein>
<evidence type="ECO:0000313" key="1">
    <source>
        <dbReference type="EMBL" id="KAJ3653668.1"/>
    </source>
</evidence>
<reference evidence="1" key="1">
    <citation type="journal article" date="2023" name="G3 (Bethesda)">
        <title>Whole genome assemblies of Zophobas morio and Tenebrio molitor.</title>
        <authorList>
            <person name="Kaur S."/>
            <person name="Stinson S.A."/>
            <person name="diCenzo G.C."/>
        </authorList>
    </citation>
    <scope>NUCLEOTIDE SEQUENCE</scope>
    <source>
        <strain evidence="1">QUZm001</strain>
    </source>
</reference>
<sequence length="107" mass="12724">MDHPRTSTPMPCRCMIRISARCGPNCACCREYRRFMENHREPQNLRKVYRVKGVEKTACCDIVAGHVLFKCSRKFLSLKDFLAKLRRKFWRKNKTLRMSRDIVESVL</sequence>
<gene>
    <name evidence="1" type="ORF">Zmor_012907</name>
</gene>
<accession>A0AA38I9U6</accession>
<evidence type="ECO:0000313" key="2">
    <source>
        <dbReference type="Proteomes" id="UP001168821"/>
    </source>
</evidence>